<reference evidence="1" key="1">
    <citation type="submission" date="2022-04" db="EMBL/GenBank/DDBJ databases">
        <title>A functionally conserved STORR gene fusion in Papaver species that diverged 16.8 million years ago.</title>
        <authorList>
            <person name="Catania T."/>
        </authorList>
    </citation>
    <scope>NUCLEOTIDE SEQUENCE</scope>
    <source>
        <strain evidence="1">S-188037</strain>
    </source>
</reference>
<accession>A0AAD4SBP2</accession>
<dbReference type="EMBL" id="JAJJMB010012264">
    <property type="protein sequence ID" value="KAI3879189.1"/>
    <property type="molecule type" value="Genomic_DNA"/>
</dbReference>
<organism evidence="1 2">
    <name type="scientific">Papaver atlanticum</name>
    <dbReference type="NCBI Taxonomy" id="357466"/>
    <lineage>
        <taxon>Eukaryota</taxon>
        <taxon>Viridiplantae</taxon>
        <taxon>Streptophyta</taxon>
        <taxon>Embryophyta</taxon>
        <taxon>Tracheophyta</taxon>
        <taxon>Spermatophyta</taxon>
        <taxon>Magnoliopsida</taxon>
        <taxon>Ranunculales</taxon>
        <taxon>Papaveraceae</taxon>
        <taxon>Papaveroideae</taxon>
        <taxon>Papaver</taxon>
    </lineage>
</organism>
<gene>
    <name evidence="1" type="ORF">MKW98_028756</name>
</gene>
<comment type="caution">
    <text evidence="1">The sequence shown here is derived from an EMBL/GenBank/DDBJ whole genome shotgun (WGS) entry which is preliminary data.</text>
</comment>
<dbReference type="AlphaFoldDB" id="A0AAD4SBP2"/>
<name>A0AAD4SBP2_9MAGN</name>
<protein>
    <submittedName>
        <fullName evidence="1">Uncharacterized protein</fullName>
    </submittedName>
</protein>
<keyword evidence="2" id="KW-1185">Reference proteome</keyword>
<evidence type="ECO:0000313" key="2">
    <source>
        <dbReference type="Proteomes" id="UP001202328"/>
    </source>
</evidence>
<dbReference type="Proteomes" id="UP001202328">
    <property type="component" value="Unassembled WGS sequence"/>
</dbReference>
<feature type="non-terminal residue" evidence="1">
    <location>
        <position position="1"/>
    </location>
</feature>
<sequence>IQLDVATSGGGGLGKYTDLCLIVEIVGIAEGYVEGGMFGDLSFMCPEFLQS</sequence>
<evidence type="ECO:0000313" key="1">
    <source>
        <dbReference type="EMBL" id="KAI3879189.1"/>
    </source>
</evidence>
<proteinExistence type="predicted"/>